<dbReference type="SUPFAM" id="SSF51679">
    <property type="entry name" value="Bacterial luciferase-like"/>
    <property type="match status" value="1"/>
</dbReference>
<dbReference type="OrthoDB" id="143323at2"/>
<sequence>MRISIWPDAGQPYGEILEAARHAADTGWDGVWIADHFMPNAGSADSAHPVLECGSLVAALGAVVPRVRIGTLVYGNTYRHPAVLANMAATVDQISGGRFTLGVGAGWQVNEHEQYGIELPPVKQRIDRFVEALQVLHGLLRQPETTVKGDYYQLTDAVCEPKPVQDPMPILIGAKGERRMLRIVAEYADMWNTWGKPDLIAHKSAVLDRYCSDLGRDPRDIERTAQALVVVNGPLPENSPAPVIGGSPQRLAEAIAEYRAIGLDELIVPDWRLGKGAERLAAMDTILTLVHA</sequence>
<dbReference type="NCBIfam" id="TIGR03560">
    <property type="entry name" value="F420_Rv1855c"/>
    <property type="match status" value="1"/>
</dbReference>
<dbReference type="RefSeq" id="WP_130511339.1">
    <property type="nucleotide sequence ID" value="NZ_SHKY01000001.1"/>
</dbReference>
<keyword evidence="4" id="KW-0503">Monooxygenase</keyword>
<organism evidence="6 7">
    <name type="scientific">Krasilnikovia cinnamomea</name>
    <dbReference type="NCBI Taxonomy" id="349313"/>
    <lineage>
        <taxon>Bacteria</taxon>
        <taxon>Bacillati</taxon>
        <taxon>Actinomycetota</taxon>
        <taxon>Actinomycetes</taxon>
        <taxon>Micromonosporales</taxon>
        <taxon>Micromonosporaceae</taxon>
        <taxon>Krasilnikovia</taxon>
    </lineage>
</organism>
<reference evidence="6 7" key="1">
    <citation type="submission" date="2019-02" db="EMBL/GenBank/DDBJ databases">
        <title>Sequencing the genomes of 1000 actinobacteria strains.</title>
        <authorList>
            <person name="Klenk H.-P."/>
        </authorList>
    </citation>
    <scope>NUCLEOTIDE SEQUENCE [LARGE SCALE GENOMIC DNA]</scope>
    <source>
        <strain evidence="6 7">DSM 45162</strain>
    </source>
</reference>
<evidence type="ECO:0000256" key="3">
    <source>
        <dbReference type="ARBA" id="ARBA00023002"/>
    </source>
</evidence>
<feature type="domain" description="Luciferase-like" evidence="5">
    <location>
        <begin position="3"/>
        <end position="232"/>
    </location>
</feature>
<protein>
    <submittedName>
        <fullName evidence="6">F420-dependent oxidoreductase-like protein</fullName>
    </submittedName>
</protein>
<keyword evidence="1" id="KW-0285">Flavoprotein</keyword>
<dbReference type="Pfam" id="PF00296">
    <property type="entry name" value="Bac_luciferase"/>
    <property type="match status" value="1"/>
</dbReference>
<evidence type="ECO:0000259" key="5">
    <source>
        <dbReference type="Pfam" id="PF00296"/>
    </source>
</evidence>
<keyword evidence="7" id="KW-1185">Reference proteome</keyword>
<dbReference type="GO" id="GO:0008726">
    <property type="term" value="F:alkanesulfonate monooxygenase activity"/>
    <property type="evidence" value="ECO:0007669"/>
    <property type="project" value="TreeGrafter"/>
</dbReference>
<dbReference type="InterPro" id="IPR036661">
    <property type="entry name" value="Luciferase-like_sf"/>
</dbReference>
<dbReference type="PANTHER" id="PTHR42847:SF8">
    <property type="entry name" value="CONSERVED PROTEIN"/>
    <property type="match status" value="1"/>
</dbReference>
<dbReference type="PANTHER" id="PTHR42847">
    <property type="entry name" value="ALKANESULFONATE MONOOXYGENASE"/>
    <property type="match status" value="1"/>
</dbReference>
<dbReference type="Proteomes" id="UP000292564">
    <property type="component" value="Unassembled WGS sequence"/>
</dbReference>
<gene>
    <name evidence="6" type="ORF">EV385_4645</name>
</gene>
<dbReference type="InterPro" id="IPR019952">
    <property type="entry name" value="F420_OxRdatse_Rv1855c_pred"/>
</dbReference>
<proteinExistence type="predicted"/>
<evidence type="ECO:0000256" key="4">
    <source>
        <dbReference type="ARBA" id="ARBA00023033"/>
    </source>
</evidence>
<dbReference type="Gene3D" id="3.20.20.30">
    <property type="entry name" value="Luciferase-like domain"/>
    <property type="match status" value="1"/>
</dbReference>
<comment type="caution">
    <text evidence="6">The sequence shown here is derived from an EMBL/GenBank/DDBJ whole genome shotgun (WGS) entry which is preliminary data.</text>
</comment>
<evidence type="ECO:0000313" key="7">
    <source>
        <dbReference type="Proteomes" id="UP000292564"/>
    </source>
</evidence>
<keyword evidence="3" id="KW-0560">Oxidoreductase</keyword>
<name>A0A4Q7ZNY9_9ACTN</name>
<dbReference type="GO" id="GO:0046306">
    <property type="term" value="P:alkanesulfonate catabolic process"/>
    <property type="evidence" value="ECO:0007669"/>
    <property type="project" value="TreeGrafter"/>
</dbReference>
<dbReference type="InterPro" id="IPR011251">
    <property type="entry name" value="Luciferase-like_dom"/>
</dbReference>
<evidence type="ECO:0000256" key="2">
    <source>
        <dbReference type="ARBA" id="ARBA00022643"/>
    </source>
</evidence>
<dbReference type="InterPro" id="IPR050172">
    <property type="entry name" value="SsuD_RutA_monooxygenase"/>
</dbReference>
<accession>A0A4Q7ZNY9</accession>
<evidence type="ECO:0000256" key="1">
    <source>
        <dbReference type="ARBA" id="ARBA00022630"/>
    </source>
</evidence>
<keyword evidence="2" id="KW-0288">FMN</keyword>
<dbReference type="AlphaFoldDB" id="A0A4Q7ZNY9"/>
<evidence type="ECO:0000313" key="6">
    <source>
        <dbReference type="EMBL" id="RZU52762.1"/>
    </source>
</evidence>
<dbReference type="EMBL" id="SHKY01000001">
    <property type="protein sequence ID" value="RZU52762.1"/>
    <property type="molecule type" value="Genomic_DNA"/>
</dbReference>